<evidence type="ECO:0000256" key="8">
    <source>
        <dbReference type="ARBA" id="ARBA00033432"/>
    </source>
</evidence>
<evidence type="ECO:0000313" key="13">
    <source>
        <dbReference type="Proteomes" id="UP001460270"/>
    </source>
</evidence>
<dbReference type="SMART" id="SM00792">
    <property type="entry name" value="Agouti"/>
    <property type="match status" value="1"/>
</dbReference>
<dbReference type="AlphaFoldDB" id="A0AAW0P236"/>
<comment type="subcellular location">
    <subcellularLocation>
        <location evidence="1">Secreted</location>
    </subcellularLocation>
</comment>
<dbReference type="PROSITE" id="PS60024">
    <property type="entry name" value="AGOUTI_1"/>
    <property type="match status" value="1"/>
</dbReference>
<feature type="disulfide bond" evidence="9">
    <location>
        <begin position="149"/>
        <end position="163"/>
    </location>
</feature>
<feature type="compositionally biased region" description="Basic residues" evidence="10">
    <location>
        <begin position="113"/>
        <end position="134"/>
    </location>
</feature>
<gene>
    <name evidence="12" type="ORF">WMY93_011261</name>
</gene>
<dbReference type="PANTHER" id="PTHR16551">
    <property type="entry name" value="AGOUTI RELATED"/>
    <property type="match status" value="1"/>
</dbReference>
<dbReference type="PROSITE" id="PS51150">
    <property type="entry name" value="AGOUTI_2"/>
    <property type="match status" value="1"/>
</dbReference>
<feature type="disulfide bond" evidence="9">
    <location>
        <begin position="160"/>
        <end position="181"/>
    </location>
</feature>
<comment type="caution">
    <text evidence="12">The sequence shown here is derived from an EMBL/GenBank/DDBJ whole genome shotgun (WGS) entry which is preliminary data.</text>
</comment>
<keyword evidence="7" id="KW-0325">Glycoprotein</keyword>
<dbReference type="PANTHER" id="PTHR16551:SF1">
    <property type="entry name" value="AGOUTI-SIGNALING PROTEIN"/>
    <property type="match status" value="1"/>
</dbReference>
<proteinExistence type="predicted"/>
<evidence type="ECO:0000256" key="6">
    <source>
        <dbReference type="ARBA" id="ARBA00023157"/>
    </source>
</evidence>
<keyword evidence="6 9" id="KW-1015">Disulfide bond</keyword>
<dbReference type="GO" id="GO:0005615">
    <property type="term" value="C:extracellular space"/>
    <property type="evidence" value="ECO:0007669"/>
    <property type="project" value="TreeGrafter"/>
</dbReference>
<dbReference type="Proteomes" id="UP001460270">
    <property type="component" value="Unassembled WGS sequence"/>
</dbReference>
<evidence type="ECO:0000256" key="5">
    <source>
        <dbReference type="ARBA" id="ARBA00022854"/>
    </source>
</evidence>
<evidence type="ECO:0000256" key="4">
    <source>
        <dbReference type="ARBA" id="ARBA00022729"/>
    </source>
</evidence>
<dbReference type="GO" id="GO:0005184">
    <property type="term" value="F:neuropeptide hormone activity"/>
    <property type="evidence" value="ECO:0007669"/>
    <property type="project" value="TreeGrafter"/>
</dbReference>
<sequence>MNSNFFWRLEQKSSIRTLDNVCYSSLMLVSAPQYLVSKAVVLNLGVGTPVGVKMNVFLLLSCALLAATEYFPSSAHMVHMVLDSSLSTNQVVVSPEPGWARSACGPIAPQLPKVKKNKRTKKQKKNKYGVRKRPPPPPPANCVPAGSSCKSANSVCCDLCAFCQCRLFRTVCFCRMGNPRC</sequence>
<feature type="disulfide bond" evidence="9">
    <location>
        <begin position="165"/>
        <end position="172"/>
    </location>
</feature>
<feature type="domain" description="Agouti" evidence="11">
    <location>
        <begin position="142"/>
        <end position="181"/>
    </location>
</feature>
<evidence type="ECO:0000256" key="10">
    <source>
        <dbReference type="SAM" id="MobiDB-lite"/>
    </source>
</evidence>
<keyword evidence="3" id="KW-0964">Secreted</keyword>
<evidence type="ECO:0000256" key="9">
    <source>
        <dbReference type="PROSITE-ProRule" id="PRU00494"/>
    </source>
</evidence>
<dbReference type="InterPro" id="IPR036836">
    <property type="entry name" value="Agouti_dom_sf"/>
</dbReference>
<evidence type="ECO:0000256" key="7">
    <source>
        <dbReference type="ARBA" id="ARBA00023180"/>
    </source>
</evidence>
<dbReference type="GO" id="GO:0009755">
    <property type="term" value="P:hormone-mediated signaling pathway"/>
    <property type="evidence" value="ECO:0007669"/>
    <property type="project" value="InterPro"/>
</dbReference>
<evidence type="ECO:0000256" key="2">
    <source>
        <dbReference type="ARBA" id="ARBA00017885"/>
    </source>
</evidence>
<feature type="region of interest" description="Disordered" evidence="10">
    <location>
        <begin position="108"/>
        <end position="139"/>
    </location>
</feature>
<protein>
    <recommendedName>
        <fullName evidence="2">Agouti-signaling protein</fullName>
    </recommendedName>
    <alternativeName>
        <fullName evidence="8">Agouti switch protein</fullName>
    </alternativeName>
</protein>
<evidence type="ECO:0000313" key="12">
    <source>
        <dbReference type="EMBL" id="KAK7915500.1"/>
    </source>
</evidence>
<dbReference type="EMBL" id="JBBPFD010000008">
    <property type="protein sequence ID" value="KAK7915500.1"/>
    <property type="molecule type" value="Genomic_DNA"/>
</dbReference>
<dbReference type="SUPFAM" id="SSF57055">
    <property type="entry name" value="Agouti-related protein"/>
    <property type="match status" value="1"/>
</dbReference>
<dbReference type="GO" id="GO:0032438">
    <property type="term" value="P:melanosome organization"/>
    <property type="evidence" value="ECO:0007669"/>
    <property type="project" value="TreeGrafter"/>
</dbReference>
<dbReference type="InterPro" id="IPR007733">
    <property type="entry name" value="Agouti"/>
</dbReference>
<keyword evidence="5" id="KW-0960">Knottin</keyword>
<organism evidence="12 13">
    <name type="scientific">Mugilogobius chulae</name>
    <name type="common">yellowstripe goby</name>
    <dbReference type="NCBI Taxonomy" id="88201"/>
    <lineage>
        <taxon>Eukaryota</taxon>
        <taxon>Metazoa</taxon>
        <taxon>Chordata</taxon>
        <taxon>Craniata</taxon>
        <taxon>Vertebrata</taxon>
        <taxon>Euteleostomi</taxon>
        <taxon>Actinopterygii</taxon>
        <taxon>Neopterygii</taxon>
        <taxon>Teleostei</taxon>
        <taxon>Neoteleostei</taxon>
        <taxon>Acanthomorphata</taxon>
        <taxon>Gobiaria</taxon>
        <taxon>Gobiiformes</taxon>
        <taxon>Gobioidei</taxon>
        <taxon>Gobiidae</taxon>
        <taxon>Gobionellinae</taxon>
        <taxon>Mugilogobius</taxon>
    </lineage>
</organism>
<keyword evidence="4" id="KW-0732">Signal</keyword>
<name>A0AAW0P236_9GOBI</name>
<evidence type="ECO:0000256" key="3">
    <source>
        <dbReference type="ARBA" id="ARBA00022525"/>
    </source>
</evidence>
<dbReference type="InterPro" id="IPR027300">
    <property type="entry name" value="Agouti_dom"/>
</dbReference>
<feature type="disulfide bond" evidence="9">
    <location>
        <begin position="142"/>
        <end position="157"/>
    </location>
</feature>
<keyword evidence="13" id="KW-1185">Reference proteome</keyword>
<accession>A0AAW0P236</accession>
<dbReference type="Pfam" id="PF05039">
    <property type="entry name" value="Agouti"/>
    <property type="match status" value="1"/>
</dbReference>
<feature type="disulfide bond" evidence="9">
    <location>
        <begin position="156"/>
        <end position="174"/>
    </location>
</feature>
<evidence type="ECO:0000256" key="1">
    <source>
        <dbReference type="ARBA" id="ARBA00004613"/>
    </source>
</evidence>
<evidence type="ECO:0000259" key="11">
    <source>
        <dbReference type="PROSITE" id="PS51150"/>
    </source>
</evidence>
<dbReference type="Gene3D" id="4.10.760.10">
    <property type="entry name" value="Agouti domain"/>
    <property type="match status" value="1"/>
</dbReference>
<reference evidence="13" key="1">
    <citation type="submission" date="2024-04" db="EMBL/GenBank/DDBJ databases">
        <title>Salinicola lusitanus LLJ914,a marine bacterium isolated from the Okinawa Trough.</title>
        <authorList>
            <person name="Li J."/>
        </authorList>
    </citation>
    <scope>NUCLEOTIDE SEQUENCE [LARGE SCALE GENOMIC DNA]</scope>
</reference>
<dbReference type="GO" id="GO:0031779">
    <property type="term" value="F:melanocortin receptor binding"/>
    <property type="evidence" value="ECO:0007669"/>
    <property type="project" value="TreeGrafter"/>
</dbReference>